<sequence length="30" mass="2797">MGAVAKFLGKAALGGAAGGATYAGLKKIFG</sequence>
<reference evidence="1" key="3">
    <citation type="journal article" date="2009" name="J. Microbiol.">
        <title>Mobilization functions of the bacteriocinogenic plasmid pRJ6 of Staphylococcus aureus.</title>
        <authorList>
            <person name="Varella Coelho M.L."/>
            <person name="Ceotto H."/>
            <person name="Madureira D.J."/>
            <person name="Nes I.F."/>
            <person name="Freire Bastos M.D.C."/>
        </authorList>
    </citation>
    <scope>NUCLEOTIDE SEQUENCE</scope>
    <source>
        <plasmid evidence="1">pRJ6</plasmid>
    </source>
</reference>
<dbReference type="Proteomes" id="UP001200271">
    <property type="component" value="Unassembled WGS sequence"/>
</dbReference>
<evidence type="ECO:0000313" key="1">
    <source>
        <dbReference type="EMBL" id="AAK73553.1"/>
    </source>
</evidence>
<protein>
    <submittedName>
        <fullName evidence="1">AurB</fullName>
    </submittedName>
    <submittedName>
        <fullName evidence="2">GatB family leaderless bacteriocin</fullName>
    </submittedName>
</protein>
<organism evidence="1">
    <name type="scientific">Staphylococcus aureus</name>
    <dbReference type="NCBI Taxonomy" id="1280"/>
    <lineage>
        <taxon>Bacteria</taxon>
        <taxon>Bacillati</taxon>
        <taxon>Bacillota</taxon>
        <taxon>Bacilli</taxon>
        <taxon>Bacillales</taxon>
        <taxon>Staphylococcaceae</taxon>
        <taxon>Staphylococcus</taxon>
    </lineage>
</organism>
<reference evidence="1" key="2">
    <citation type="submission" date="2007-10" db="EMBL/GenBank/DDBJ databases">
        <authorList>
            <person name="Coelho M.L.V."/>
            <person name="Madureira D.J."/>
            <person name="Nes I.F."/>
            <person name="Bastos M.C.F."/>
        </authorList>
    </citation>
    <scope>NUCLEOTIDE SEQUENCE</scope>
    <source>
        <plasmid evidence="1">pRJ6</plasmid>
    </source>
</reference>
<name>Q93GF6_STAAU</name>
<dbReference type="AlphaFoldDB" id="Q93GF6"/>
<accession>Q93GF6</accession>
<dbReference type="EMBL" id="AF241888">
    <property type="protein sequence ID" value="AAK73553.1"/>
    <property type="molecule type" value="Genomic_DNA"/>
</dbReference>
<dbReference type="EMBL" id="JAIUEN010000176">
    <property type="protein sequence ID" value="MCE3363468.1"/>
    <property type="molecule type" value="Genomic_DNA"/>
</dbReference>
<proteinExistence type="predicted"/>
<geneLocation type="plasmid" evidence="1">
    <name>pRJ6</name>
</geneLocation>
<dbReference type="RefSeq" id="WP_012569511.1">
    <property type="nucleotide sequence ID" value="NC_011522.1"/>
</dbReference>
<evidence type="ECO:0000313" key="2">
    <source>
        <dbReference type="EMBL" id="MCE3363468.1"/>
    </source>
</evidence>
<gene>
    <name evidence="1" type="primary">aurB</name>
    <name evidence="2" type="ORF">LB359_14410</name>
</gene>
<dbReference type="NCBIfam" id="NF038165">
    <property type="entry name" value="garvicinKS_B"/>
    <property type="match status" value="1"/>
</dbReference>
<reference evidence="2" key="4">
    <citation type="journal article" date="2021" name="Front Med (Lausanne)">
        <title>The Prevalence and Determinants of Fusidic Acid Resistance Among Methicillin-Resistant Staphylococcus aureus Clinical Isolates in China.</title>
        <authorList>
            <person name="Zhao H."/>
            <person name="Wang X."/>
            <person name="Wang B."/>
            <person name="Xu Y."/>
            <person name="Rao L."/>
            <person name="Wan B."/>
            <person name="Guo Y."/>
            <person name="Wu X."/>
            <person name="Yu J."/>
            <person name="Chen L."/>
            <person name="Li M."/>
            <person name="Yu F."/>
        </authorList>
    </citation>
    <scope>NUCLEOTIDE SEQUENCE</scope>
    <source>
        <strain evidence="2">NC-4</strain>
    </source>
</reference>
<reference evidence="1" key="1">
    <citation type="journal article" date="2001" name="J. Mol. Biol.">
        <title>Molecular characterisation of aureocin A70, a multi-peptide bacteriocin isolated from Staphylococcus aureus.</title>
        <authorList>
            <person name="Netz D.J."/>
            <person name="Sahl H.G."/>
            <person name="Marcelino R."/>
            <person name="dos Santos Nascimento J."/>
            <person name="de Oliveira S.S."/>
            <person name="Soares M.B."/>
            <person name="do Carmo de Freire Bastos M."/>
            <person name="Marcolino R."/>
        </authorList>
    </citation>
    <scope>NUCLEOTIDE SEQUENCE</scope>
    <source>
        <plasmid evidence="1">pRJ6</plasmid>
    </source>
</reference>
<reference evidence="2" key="5">
    <citation type="submission" date="2023-08" db="EMBL/GenBank/DDBJ databases">
        <authorList>
            <person name="Zhao H."/>
            <person name="Wang X."/>
        </authorList>
    </citation>
    <scope>NUCLEOTIDE SEQUENCE</scope>
    <source>
        <strain evidence="2">NC-4</strain>
    </source>
</reference>
<keyword evidence="1" id="KW-0614">Plasmid</keyword>